<feature type="signal peptide" evidence="14">
    <location>
        <begin position="1"/>
        <end position="22"/>
    </location>
</feature>
<feature type="domain" description="TonB-dependent receptor plug" evidence="16">
    <location>
        <begin position="77"/>
        <end position="176"/>
    </location>
</feature>
<dbReference type="PANTHER" id="PTHR30069">
    <property type="entry name" value="TONB-DEPENDENT OUTER MEMBRANE RECEPTOR"/>
    <property type="match status" value="1"/>
</dbReference>
<keyword evidence="4 10" id="KW-1134">Transmembrane beta strand</keyword>
<dbReference type="Pfam" id="PF00593">
    <property type="entry name" value="TonB_dep_Rec_b-barrel"/>
    <property type="match status" value="1"/>
</dbReference>
<organism evidence="17 18">
    <name type="scientific">Stutzerimonas nitrititolerans</name>
    <dbReference type="NCBI Taxonomy" id="2482751"/>
    <lineage>
        <taxon>Bacteria</taxon>
        <taxon>Pseudomonadati</taxon>
        <taxon>Pseudomonadota</taxon>
        <taxon>Gammaproteobacteria</taxon>
        <taxon>Pseudomonadales</taxon>
        <taxon>Pseudomonadaceae</taxon>
        <taxon>Stutzerimonas</taxon>
    </lineage>
</organism>
<dbReference type="Pfam" id="PF07715">
    <property type="entry name" value="Plug"/>
    <property type="match status" value="1"/>
</dbReference>
<feature type="compositionally biased region" description="Basic and acidic residues" evidence="13">
    <location>
        <begin position="552"/>
        <end position="561"/>
    </location>
</feature>
<evidence type="ECO:0000256" key="5">
    <source>
        <dbReference type="ARBA" id="ARBA00022692"/>
    </source>
</evidence>
<evidence type="ECO:0000256" key="10">
    <source>
        <dbReference type="PROSITE-ProRule" id="PRU01360"/>
    </source>
</evidence>
<keyword evidence="17" id="KW-0675">Receptor</keyword>
<evidence type="ECO:0000259" key="16">
    <source>
        <dbReference type="Pfam" id="PF07715"/>
    </source>
</evidence>
<keyword evidence="5 10" id="KW-0812">Transmembrane</keyword>
<evidence type="ECO:0000256" key="13">
    <source>
        <dbReference type="SAM" id="MobiDB-lite"/>
    </source>
</evidence>
<evidence type="ECO:0000256" key="8">
    <source>
        <dbReference type="ARBA" id="ARBA00023136"/>
    </source>
</evidence>
<dbReference type="Gene3D" id="2.170.130.10">
    <property type="entry name" value="TonB-dependent receptor, plug domain"/>
    <property type="match status" value="1"/>
</dbReference>
<dbReference type="PANTHER" id="PTHR30069:SF41">
    <property type="entry name" value="HEME_HEMOPEXIN UTILIZATION PROTEIN C"/>
    <property type="match status" value="1"/>
</dbReference>
<evidence type="ECO:0000256" key="1">
    <source>
        <dbReference type="ARBA" id="ARBA00004571"/>
    </source>
</evidence>
<accession>A0ABX9UZL6</accession>
<dbReference type="Gene3D" id="2.40.170.20">
    <property type="entry name" value="TonB-dependent receptor, beta-barrel domain"/>
    <property type="match status" value="2"/>
</dbReference>
<evidence type="ECO:0000256" key="9">
    <source>
        <dbReference type="ARBA" id="ARBA00023237"/>
    </source>
</evidence>
<dbReference type="RefSeq" id="WP_122078451.1">
    <property type="nucleotide sequence ID" value="NZ_RFFL01000013.1"/>
</dbReference>
<dbReference type="InterPro" id="IPR036942">
    <property type="entry name" value="Beta-barrel_TonB_sf"/>
</dbReference>
<evidence type="ECO:0000313" key="18">
    <source>
        <dbReference type="Proteomes" id="UP000269134"/>
    </source>
</evidence>
<feature type="region of interest" description="Disordered" evidence="13">
    <location>
        <begin position="531"/>
        <end position="561"/>
    </location>
</feature>
<dbReference type="PROSITE" id="PS01156">
    <property type="entry name" value="TONB_DEPENDENT_REC_2"/>
    <property type="match status" value="1"/>
</dbReference>
<name>A0ABX9UZL6_9GAMM</name>
<dbReference type="InterPro" id="IPR010917">
    <property type="entry name" value="TonB_rcpt_CS"/>
</dbReference>
<reference evidence="17 18" key="1">
    <citation type="submission" date="2018-10" db="EMBL/GenBank/DDBJ databases">
        <title>Pseudomonas sp. GL14 genome.</title>
        <authorList>
            <person name="Peng J."/>
            <person name="Liu Z.-P."/>
        </authorList>
    </citation>
    <scope>NUCLEOTIDE SEQUENCE [LARGE SCALE GENOMIC DNA]</scope>
    <source>
        <strain evidence="17 18">GL14</strain>
    </source>
</reference>
<evidence type="ECO:0000256" key="6">
    <source>
        <dbReference type="ARBA" id="ARBA00022729"/>
    </source>
</evidence>
<keyword evidence="3 10" id="KW-0813">Transport</keyword>
<dbReference type="InterPro" id="IPR037066">
    <property type="entry name" value="Plug_dom_sf"/>
</dbReference>
<evidence type="ECO:0000256" key="14">
    <source>
        <dbReference type="SAM" id="SignalP"/>
    </source>
</evidence>
<comment type="caution">
    <text evidence="17">The sequence shown here is derived from an EMBL/GenBank/DDBJ whole genome shotgun (WGS) entry which is preliminary data.</text>
</comment>
<evidence type="ECO:0000256" key="7">
    <source>
        <dbReference type="ARBA" id="ARBA00023077"/>
    </source>
</evidence>
<keyword evidence="8 10" id="KW-0472">Membrane</keyword>
<gene>
    <name evidence="17" type="ORF">EA795_16595</name>
</gene>
<feature type="domain" description="TonB-dependent receptor-like beta-barrel" evidence="15">
    <location>
        <begin position="774"/>
        <end position="1045"/>
    </location>
</feature>
<evidence type="ECO:0000256" key="2">
    <source>
        <dbReference type="ARBA" id="ARBA00009810"/>
    </source>
</evidence>
<evidence type="ECO:0000313" key="17">
    <source>
        <dbReference type="EMBL" id="RMH98893.1"/>
    </source>
</evidence>
<comment type="similarity">
    <text evidence="2 10 12">Belongs to the TonB-dependent receptor family.</text>
</comment>
<feature type="chain" id="PRO_5047192556" evidence="14">
    <location>
        <begin position="23"/>
        <end position="1074"/>
    </location>
</feature>
<proteinExistence type="inferred from homology"/>
<protein>
    <submittedName>
        <fullName evidence="17">TonB-dependent receptor</fullName>
    </submittedName>
</protein>
<dbReference type="InterPro" id="IPR000531">
    <property type="entry name" value="Beta-barrel_TonB"/>
</dbReference>
<evidence type="ECO:0000256" key="3">
    <source>
        <dbReference type="ARBA" id="ARBA00022448"/>
    </source>
</evidence>
<dbReference type="Proteomes" id="UP000269134">
    <property type="component" value="Unassembled WGS sequence"/>
</dbReference>
<dbReference type="GeneID" id="84610662"/>
<dbReference type="InterPro" id="IPR039426">
    <property type="entry name" value="TonB-dep_rcpt-like"/>
</dbReference>
<dbReference type="PROSITE" id="PS52016">
    <property type="entry name" value="TONB_DEPENDENT_REC_3"/>
    <property type="match status" value="1"/>
</dbReference>
<evidence type="ECO:0000259" key="15">
    <source>
        <dbReference type="Pfam" id="PF00593"/>
    </source>
</evidence>
<sequence length="1074" mass="119813">MPFTPKKLALLISSLYMFSPLALIQAADAVEQAESGEEEVAGDYQLELPSTTVIGRQDKDAEGHDKVYQENVTSVYKGREELQRFEVTNPGDVFKGMNGVYSMDTRSSQAITPNIRGITGEGRTPLTIDGTEQSTNVWLHFVGAGNRSYVDPALFRSIEVEKGPSLSRGIKSGVGGAVNIRTIEASDIIPEGDSWGIETNLKTSGNTSKPRFDAASVYGQDYRSLPGAERANLDGINIDTPPARTRSDSQTLNFDDHSEMLAIAGRNEFVDILLSRSERTSGNYYAGKHDADRYSGHPHFAEDTTDRYIPNLTKVYAAGSEVFNTSSETETTLIKNNWYLPNEQKLGLQFMRTDTTFGETTPGRSMLMYAYREGAEQAQPDLDWANMRNFVYEDPRSELRLDSYKLSYDIKPKDSKWLNLETSLWQTKAKGTRYQTGISPWGLDLTDDERSQLSLWESTRADAIKWLGADWWAENAWMFPEPDHDGTIIPLGRQWTTHDRTGFDFSNQMILASNLQLTLGGSYQQEKLDERVEQSNRDTTSMLPDGVYLHTGTDRLGPRSGERKEYSAMLNLAWQATDWLTVTAGTRYLHYTGKDTGTAKRRRQQDAFYKATQRQTGVKLEWEELLTNEEYETAKRLADDVYNAAVAAEPYLPDWHLNNVVTPEIEALIAARAAADQFSGGRTISIRHGNNTPQHGQKFSYWVNEVIVPIKNGKMDSSKNPFVNGEIDVSKLYETVEDVQGSGVADQRVKAASPYGTAVYEEIHAGNAWEMPEEQSGDAFSPVLSATARITPFGTAFVRYAQTTRFPSINELTSSAVLDGAGTVGTLASGASKPERSTNWEVGYAHDLTQFLPSLGFADVRISYYNTEIEDFIDRGLYYDSIQFDKKKSSGVELQSRFDTGRVFGSLGATYRLNQKLCDKDYASSLDPYYNRIPTCMTGGFPGTYSGNSLQPKYSIDLLLGTRLFNERLELGWRSVYHAGAENSQLDDLLASEAGPSVTSALARDAWFRNGNQDGFYWRSVLLHDLYANFEVNKQVALNLGVTNLTDEYYLDPMAKTLLPGPGRTLTAGLKVNF</sequence>
<evidence type="ECO:0000256" key="11">
    <source>
        <dbReference type="PROSITE-ProRule" id="PRU10144"/>
    </source>
</evidence>
<comment type="subcellular location">
    <subcellularLocation>
        <location evidence="1 10">Cell outer membrane</location>
        <topology evidence="1 10">Multi-pass membrane protein</topology>
    </subcellularLocation>
</comment>
<evidence type="ECO:0000256" key="12">
    <source>
        <dbReference type="RuleBase" id="RU003357"/>
    </source>
</evidence>
<dbReference type="EMBL" id="RFFL01000013">
    <property type="protein sequence ID" value="RMH98893.1"/>
    <property type="molecule type" value="Genomic_DNA"/>
</dbReference>
<dbReference type="InterPro" id="IPR012910">
    <property type="entry name" value="Plug_dom"/>
</dbReference>
<keyword evidence="7 12" id="KW-0798">TonB box</keyword>
<keyword evidence="9 10" id="KW-0998">Cell outer membrane</keyword>
<evidence type="ECO:0000256" key="4">
    <source>
        <dbReference type="ARBA" id="ARBA00022452"/>
    </source>
</evidence>
<keyword evidence="18" id="KW-1185">Reference proteome</keyword>
<feature type="short sequence motif" description="TonB C-terminal box" evidence="11">
    <location>
        <begin position="1057"/>
        <end position="1074"/>
    </location>
</feature>
<dbReference type="SUPFAM" id="SSF56935">
    <property type="entry name" value="Porins"/>
    <property type="match status" value="1"/>
</dbReference>
<keyword evidence="6 14" id="KW-0732">Signal</keyword>